<keyword evidence="2 4" id="KW-0863">Zinc-finger</keyword>
<keyword evidence="6" id="KW-0812">Transmembrane</keyword>
<evidence type="ECO:0000313" key="8">
    <source>
        <dbReference type="EMBL" id="KAG6499119.1"/>
    </source>
</evidence>
<evidence type="ECO:0000256" key="2">
    <source>
        <dbReference type="ARBA" id="ARBA00022771"/>
    </source>
</evidence>
<evidence type="ECO:0000259" key="7">
    <source>
        <dbReference type="PROSITE" id="PS50089"/>
    </source>
</evidence>
<feature type="domain" description="RING-type" evidence="7">
    <location>
        <begin position="109"/>
        <end position="151"/>
    </location>
</feature>
<feature type="transmembrane region" description="Helical" evidence="6">
    <location>
        <begin position="45"/>
        <end position="70"/>
    </location>
</feature>
<evidence type="ECO:0000256" key="4">
    <source>
        <dbReference type="PROSITE-ProRule" id="PRU00175"/>
    </source>
</evidence>
<evidence type="ECO:0000256" key="3">
    <source>
        <dbReference type="ARBA" id="ARBA00022833"/>
    </source>
</evidence>
<keyword evidence="6" id="KW-1133">Transmembrane helix</keyword>
<comment type="caution">
    <text evidence="8">The sequence shown here is derived from an EMBL/GenBank/DDBJ whole genome shotgun (WGS) entry which is preliminary data.</text>
</comment>
<dbReference type="InterPro" id="IPR001841">
    <property type="entry name" value="Znf_RING"/>
</dbReference>
<evidence type="ECO:0000256" key="6">
    <source>
        <dbReference type="SAM" id="Phobius"/>
    </source>
</evidence>
<keyword evidence="6" id="KW-0472">Membrane</keyword>
<dbReference type="AlphaFoldDB" id="A0A8J5KWR2"/>
<gene>
    <name evidence="8" type="ORF">ZIOFF_038875</name>
</gene>
<dbReference type="PANTHER" id="PTHR45798:SF88">
    <property type="entry name" value="RING-H2 FINGER PROTEIN ATL61-RELATED"/>
    <property type="match status" value="1"/>
</dbReference>
<feature type="region of interest" description="Disordered" evidence="5">
    <location>
        <begin position="1"/>
        <end position="29"/>
    </location>
</feature>
<keyword evidence="1" id="KW-0479">Metal-binding</keyword>
<dbReference type="Proteomes" id="UP000734854">
    <property type="component" value="Unassembled WGS sequence"/>
</dbReference>
<protein>
    <recommendedName>
        <fullName evidence="7">RING-type domain-containing protein</fullName>
    </recommendedName>
</protein>
<dbReference type="EMBL" id="JACMSC010000011">
    <property type="protein sequence ID" value="KAG6499119.1"/>
    <property type="molecule type" value="Genomic_DNA"/>
</dbReference>
<dbReference type="PANTHER" id="PTHR45798">
    <property type="entry name" value="RING-H2 FINGER PROTEIN ATL61-RELATED-RELATED"/>
    <property type="match status" value="1"/>
</dbReference>
<proteinExistence type="predicted"/>
<dbReference type="PROSITE" id="PS50089">
    <property type="entry name" value="ZF_RING_2"/>
    <property type="match status" value="1"/>
</dbReference>
<reference evidence="8 9" key="1">
    <citation type="submission" date="2020-08" db="EMBL/GenBank/DDBJ databases">
        <title>Plant Genome Project.</title>
        <authorList>
            <person name="Zhang R.-G."/>
        </authorList>
    </citation>
    <scope>NUCLEOTIDE SEQUENCE [LARGE SCALE GENOMIC DNA]</scope>
    <source>
        <tissue evidence="8">Rhizome</tissue>
    </source>
</reference>
<sequence>MAEPHAGTGGVVHRPPAPEPAESTSNATANKWGPYSGAGDFGTNMAIVLASLFCTSLLAFSLGAAVRLLLRRFGSERQPPGKPEMMEAAAPALLFSAGDTRLAGAAVECAICLADFVDGDAVRVLPACGHGFHAQCVERWVVARRTCPTCRRACGDEELMRVQETA</sequence>
<keyword evidence="9" id="KW-1185">Reference proteome</keyword>
<accession>A0A8J5KWR2</accession>
<evidence type="ECO:0000313" key="9">
    <source>
        <dbReference type="Proteomes" id="UP000734854"/>
    </source>
</evidence>
<evidence type="ECO:0000256" key="5">
    <source>
        <dbReference type="SAM" id="MobiDB-lite"/>
    </source>
</evidence>
<dbReference type="GO" id="GO:0008270">
    <property type="term" value="F:zinc ion binding"/>
    <property type="evidence" value="ECO:0007669"/>
    <property type="project" value="UniProtKB-KW"/>
</dbReference>
<dbReference type="InterPro" id="IPR052788">
    <property type="entry name" value="RING-type_E3_ligase_ATL"/>
</dbReference>
<dbReference type="Pfam" id="PF13639">
    <property type="entry name" value="zf-RING_2"/>
    <property type="match status" value="1"/>
</dbReference>
<dbReference type="OrthoDB" id="8062037at2759"/>
<evidence type="ECO:0000256" key="1">
    <source>
        <dbReference type="ARBA" id="ARBA00022723"/>
    </source>
</evidence>
<organism evidence="8 9">
    <name type="scientific">Zingiber officinale</name>
    <name type="common">Ginger</name>
    <name type="synonym">Amomum zingiber</name>
    <dbReference type="NCBI Taxonomy" id="94328"/>
    <lineage>
        <taxon>Eukaryota</taxon>
        <taxon>Viridiplantae</taxon>
        <taxon>Streptophyta</taxon>
        <taxon>Embryophyta</taxon>
        <taxon>Tracheophyta</taxon>
        <taxon>Spermatophyta</taxon>
        <taxon>Magnoliopsida</taxon>
        <taxon>Liliopsida</taxon>
        <taxon>Zingiberales</taxon>
        <taxon>Zingiberaceae</taxon>
        <taxon>Zingiber</taxon>
    </lineage>
</organism>
<name>A0A8J5KWR2_ZINOF</name>
<keyword evidence="3" id="KW-0862">Zinc</keyword>
<dbReference type="SMART" id="SM00184">
    <property type="entry name" value="RING"/>
    <property type="match status" value="1"/>
</dbReference>